<evidence type="ECO:0000256" key="4">
    <source>
        <dbReference type="ARBA" id="ARBA00023163"/>
    </source>
</evidence>
<dbReference type="KEGG" id="knv:Pan216_07850"/>
<accession>A0A518AZ26</accession>
<keyword evidence="2" id="KW-0731">Sigma factor</keyword>
<dbReference type="InterPro" id="IPR013325">
    <property type="entry name" value="RNA_pol_sigma_r2"/>
</dbReference>
<dbReference type="GO" id="GO:0006352">
    <property type="term" value="P:DNA-templated transcription initiation"/>
    <property type="evidence" value="ECO:0007669"/>
    <property type="project" value="InterPro"/>
</dbReference>
<evidence type="ECO:0000256" key="3">
    <source>
        <dbReference type="ARBA" id="ARBA00023125"/>
    </source>
</evidence>
<keyword evidence="1" id="KW-0805">Transcription regulation</keyword>
<proteinExistence type="predicted"/>
<evidence type="ECO:0000256" key="2">
    <source>
        <dbReference type="ARBA" id="ARBA00023082"/>
    </source>
</evidence>
<evidence type="ECO:0000256" key="1">
    <source>
        <dbReference type="ARBA" id="ARBA00023015"/>
    </source>
</evidence>
<keyword evidence="7" id="KW-1185">Reference proteome</keyword>
<dbReference type="Pfam" id="PF04542">
    <property type="entry name" value="Sigma70_r2"/>
    <property type="match status" value="1"/>
</dbReference>
<dbReference type="InterPro" id="IPR014284">
    <property type="entry name" value="RNA_pol_sigma-70_dom"/>
</dbReference>
<protein>
    <submittedName>
        <fullName evidence="6">RNA polymerase sigma factor SigD</fullName>
    </submittedName>
</protein>
<gene>
    <name evidence="6" type="ORF">Pan216_07850</name>
</gene>
<dbReference type="OrthoDB" id="281047at2"/>
<dbReference type="SUPFAM" id="SSF88946">
    <property type="entry name" value="Sigma2 domain of RNA polymerase sigma factors"/>
    <property type="match status" value="1"/>
</dbReference>
<dbReference type="InterPro" id="IPR039425">
    <property type="entry name" value="RNA_pol_sigma-70-like"/>
</dbReference>
<dbReference type="EMBL" id="CP036279">
    <property type="protein sequence ID" value="QDU59950.1"/>
    <property type="molecule type" value="Genomic_DNA"/>
</dbReference>
<sequence>MILEFFFRDPHAMADSPDRFSRTLAEEPATTSTSLIENLRARDEGAWTQMVRLYYPLVYRWTRRSGVDAHGVSDVCQEVFLAVSNGLDRFRRDRPTDGFRRWLRGITEYKINDHWRALRERGVGGSDATRQLTEYAANVPSESGESVPIDLVQRAAEMIGPNFDGRTWDAFRRVARGDKPADVAEDLGMTVNAIYKLKARILRQLRDLAGESLDE</sequence>
<name>A0A518AZ26_9BACT</name>
<organism evidence="6 7">
    <name type="scientific">Kolteria novifilia</name>
    <dbReference type="NCBI Taxonomy" id="2527975"/>
    <lineage>
        <taxon>Bacteria</taxon>
        <taxon>Pseudomonadati</taxon>
        <taxon>Planctomycetota</taxon>
        <taxon>Planctomycetia</taxon>
        <taxon>Kolteriales</taxon>
        <taxon>Kolteriaceae</taxon>
        <taxon>Kolteria</taxon>
    </lineage>
</organism>
<dbReference type="Gene3D" id="1.10.1740.10">
    <property type="match status" value="1"/>
</dbReference>
<keyword evidence="3" id="KW-0238">DNA-binding</keyword>
<dbReference type="GO" id="GO:0016987">
    <property type="term" value="F:sigma factor activity"/>
    <property type="evidence" value="ECO:0007669"/>
    <property type="project" value="UniProtKB-KW"/>
</dbReference>
<keyword evidence="4" id="KW-0804">Transcription</keyword>
<feature type="domain" description="RNA polymerase sigma-70 region 2" evidence="5">
    <location>
        <begin position="50"/>
        <end position="119"/>
    </location>
</feature>
<dbReference type="GO" id="GO:0003677">
    <property type="term" value="F:DNA binding"/>
    <property type="evidence" value="ECO:0007669"/>
    <property type="project" value="UniProtKB-KW"/>
</dbReference>
<dbReference type="PANTHER" id="PTHR43133:SF8">
    <property type="entry name" value="RNA POLYMERASE SIGMA FACTOR HI_1459-RELATED"/>
    <property type="match status" value="1"/>
</dbReference>
<dbReference type="AlphaFoldDB" id="A0A518AZ26"/>
<evidence type="ECO:0000313" key="6">
    <source>
        <dbReference type="EMBL" id="QDU59950.1"/>
    </source>
</evidence>
<dbReference type="InterPro" id="IPR007627">
    <property type="entry name" value="RNA_pol_sigma70_r2"/>
</dbReference>
<dbReference type="NCBIfam" id="TIGR02937">
    <property type="entry name" value="sigma70-ECF"/>
    <property type="match status" value="1"/>
</dbReference>
<reference evidence="6 7" key="1">
    <citation type="submission" date="2019-02" db="EMBL/GenBank/DDBJ databases">
        <title>Deep-cultivation of Planctomycetes and their phenomic and genomic characterization uncovers novel biology.</title>
        <authorList>
            <person name="Wiegand S."/>
            <person name="Jogler M."/>
            <person name="Boedeker C."/>
            <person name="Pinto D."/>
            <person name="Vollmers J."/>
            <person name="Rivas-Marin E."/>
            <person name="Kohn T."/>
            <person name="Peeters S.H."/>
            <person name="Heuer A."/>
            <person name="Rast P."/>
            <person name="Oberbeckmann S."/>
            <person name="Bunk B."/>
            <person name="Jeske O."/>
            <person name="Meyerdierks A."/>
            <person name="Storesund J.E."/>
            <person name="Kallscheuer N."/>
            <person name="Luecker S."/>
            <person name="Lage O.M."/>
            <person name="Pohl T."/>
            <person name="Merkel B.J."/>
            <person name="Hornburger P."/>
            <person name="Mueller R.-W."/>
            <person name="Bruemmer F."/>
            <person name="Labrenz M."/>
            <person name="Spormann A.M."/>
            <person name="Op den Camp H."/>
            <person name="Overmann J."/>
            <person name="Amann R."/>
            <person name="Jetten M.S.M."/>
            <person name="Mascher T."/>
            <person name="Medema M.H."/>
            <person name="Devos D.P."/>
            <person name="Kaster A.-K."/>
            <person name="Ovreas L."/>
            <person name="Rohde M."/>
            <person name="Galperin M.Y."/>
            <person name="Jogler C."/>
        </authorList>
    </citation>
    <scope>NUCLEOTIDE SEQUENCE [LARGE SCALE GENOMIC DNA]</scope>
    <source>
        <strain evidence="6 7">Pan216</strain>
    </source>
</reference>
<evidence type="ECO:0000313" key="7">
    <source>
        <dbReference type="Proteomes" id="UP000317093"/>
    </source>
</evidence>
<dbReference type="Proteomes" id="UP000317093">
    <property type="component" value="Chromosome"/>
</dbReference>
<evidence type="ECO:0000259" key="5">
    <source>
        <dbReference type="Pfam" id="PF04542"/>
    </source>
</evidence>
<dbReference type="PANTHER" id="PTHR43133">
    <property type="entry name" value="RNA POLYMERASE ECF-TYPE SIGMA FACTO"/>
    <property type="match status" value="1"/>
</dbReference>